<proteinExistence type="predicted"/>
<dbReference type="RefSeq" id="XP_013784664.1">
    <property type="nucleotide sequence ID" value="XM_013929210.2"/>
</dbReference>
<gene>
    <name evidence="2" type="primary">LOC106468769</name>
</gene>
<accession>A0ABM1BLY6</accession>
<protein>
    <submittedName>
        <fullName evidence="2">Uncharacterized protein LOC106468769</fullName>
    </submittedName>
</protein>
<dbReference type="GeneID" id="106468769"/>
<evidence type="ECO:0000313" key="1">
    <source>
        <dbReference type="Proteomes" id="UP000694941"/>
    </source>
</evidence>
<name>A0ABM1BLY6_LIMPO</name>
<keyword evidence="1" id="KW-1185">Reference proteome</keyword>
<reference evidence="2" key="1">
    <citation type="submission" date="2025-08" db="UniProtKB">
        <authorList>
            <consortium name="RefSeq"/>
        </authorList>
    </citation>
    <scope>IDENTIFICATION</scope>
    <source>
        <tissue evidence="2">Muscle</tissue>
    </source>
</reference>
<organism evidence="1 2">
    <name type="scientific">Limulus polyphemus</name>
    <name type="common">Atlantic horseshoe crab</name>
    <dbReference type="NCBI Taxonomy" id="6850"/>
    <lineage>
        <taxon>Eukaryota</taxon>
        <taxon>Metazoa</taxon>
        <taxon>Ecdysozoa</taxon>
        <taxon>Arthropoda</taxon>
        <taxon>Chelicerata</taxon>
        <taxon>Merostomata</taxon>
        <taxon>Xiphosura</taxon>
        <taxon>Limulidae</taxon>
        <taxon>Limulus</taxon>
    </lineage>
</organism>
<sequence>MDDQIQNLYRALLDLETKKLGLDYDQTKYQLSTGISQIREAYSYSSLVAGTTDVDFNDLRNRMAYFYMYAIAHTKMAESIFYDLTQTPLKYWLQQCKNTLNICSIGGGPGIDVVGIVLALKSMLIPLTINATIIDRCEGWKEAYFSLVDLLGEQHINFSRTVFVRQDLCEMKWKEEVNEEIKRADIIVMMKFISAVASNNEVCENLLKKIFTSIKPESIVLAIDNSNVNLLEILHKTASSCGLLKVCRPVVGQTFPNLVQINFSGIFCFVKKELDIFPLKSPKIFYSVFQKQSCEQDSTKNDEVENVHAQIASNTQERLPVCQQNSRMASIGKIEHKDCAQFKLVPSWYSSKMSSNNTKYDQ</sequence>
<dbReference type="Proteomes" id="UP000694941">
    <property type="component" value="Unplaced"/>
</dbReference>
<evidence type="ECO:0000313" key="2">
    <source>
        <dbReference type="RefSeq" id="XP_013784664.1"/>
    </source>
</evidence>